<proteinExistence type="predicted"/>
<sequence length="338" mass="38442">MTDKLLMEKSLDPAIRAVLPSGGQVLSVKKHGESHLNRFTGYKVKIGLKSEKIEYYLKVLDGPNHFEMAHGEFESQKELGKYIPDNVTSPLAYGPLERDSSSSFFLAKFLRLNSGAANSQPLAEVLGRLHDSSASPTAKFGFHVTTYNGTVPLVNDWCDTWEEYFGRQLKSDIEYMHSIQGPDPEFDEVAERLFEKVIPRLLRPLESGGRSIKPVLVHGDVWPGNVKFDEATQHVVLYGSCCCYGHSELDLAMMKDPPYRFKKEHSKSYEALVPRSEPVKDYHDRNAIYAMRHDIINLCLYNKEVLDSKEQSPRDKILKEMKRLIKKYPNGIAGYEPK</sequence>
<protein>
    <submittedName>
        <fullName evidence="1">Uncharacterized protein</fullName>
    </submittedName>
</protein>
<comment type="caution">
    <text evidence="1">The sequence shown here is derived from an EMBL/GenBank/DDBJ whole genome shotgun (WGS) entry which is preliminary data.</text>
</comment>
<accession>A0ACC2JHN8</accession>
<evidence type="ECO:0000313" key="1">
    <source>
        <dbReference type="EMBL" id="KAJ8126940.1"/>
    </source>
</evidence>
<dbReference type="Proteomes" id="UP001153332">
    <property type="component" value="Unassembled WGS sequence"/>
</dbReference>
<evidence type="ECO:0000313" key="2">
    <source>
        <dbReference type="Proteomes" id="UP001153332"/>
    </source>
</evidence>
<organism evidence="1 2">
    <name type="scientific">Lasiodiplodia mahajangana</name>
    <dbReference type="NCBI Taxonomy" id="1108764"/>
    <lineage>
        <taxon>Eukaryota</taxon>
        <taxon>Fungi</taxon>
        <taxon>Dikarya</taxon>
        <taxon>Ascomycota</taxon>
        <taxon>Pezizomycotina</taxon>
        <taxon>Dothideomycetes</taxon>
        <taxon>Dothideomycetes incertae sedis</taxon>
        <taxon>Botryosphaeriales</taxon>
        <taxon>Botryosphaeriaceae</taxon>
        <taxon>Lasiodiplodia</taxon>
    </lineage>
</organism>
<reference evidence="1" key="1">
    <citation type="submission" date="2022-12" db="EMBL/GenBank/DDBJ databases">
        <title>Genome Sequence of Lasiodiplodia mahajangana.</title>
        <authorList>
            <person name="Buettner E."/>
        </authorList>
    </citation>
    <scope>NUCLEOTIDE SEQUENCE</scope>
    <source>
        <strain evidence="1">VT137</strain>
    </source>
</reference>
<name>A0ACC2JHN8_9PEZI</name>
<dbReference type="EMBL" id="JAPUUL010001629">
    <property type="protein sequence ID" value="KAJ8126940.1"/>
    <property type="molecule type" value="Genomic_DNA"/>
</dbReference>
<gene>
    <name evidence="1" type="ORF">O1611_g6697</name>
</gene>
<keyword evidence="2" id="KW-1185">Reference proteome</keyword>